<evidence type="ECO:0000313" key="3">
    <source>
        <dbReference type="EMBL" id="VDK50022.1"/>
    </source>
</evidence>
<dbReference type="PANTHER" id="PTHR22907">
    <property type="entry name" value="GH04558P"/>
    <property type="match status" value="1"/>
</dbReference>
<feature type="compositionally biased region" description="Polar residues" evidence="2">
    <location>
        <begin position="680"/>
        <end position="695"/>
    </location>
</feature>
<accession>A0A0M3K019</accession>
<evidence type="ECO:0000313" key="5">
    <source>
        <dbReference type="WBParaSite" id="ASIM_0001414101-mRNA-1"/>
    </source>
</evidence>
<gene>
    <name evidence="3" type="ORF">ASIM_LOCUS13569</name>
</gene>
<dbReference type="PANTHER" id="PTHR22907:SF56">
    <property type="entry name" value="TRANSMEMBRANE PROTEIN RAM-5"/>
    <property type="match status" value="1"/>
</dbReference>
<dbReference type="InterPro" id="IPR051962">
    <property type="entry name" value="Cuticlin"/>
</dbReference>
<dbReference type="Proteomes" id="UP000267096">
    <property type="component" value="Unassembled WGS sequence"/>
</dbReference>
<dbReference type="AlphaFoldDB" id="A0A0M3K019"/>
<dbReference type="EMBL" id="UYRR01031432">
    <property type="protein sequence ID" value="VDK50022.1"/>
    <property type="molecule type" value="Genomic_DNA"/>
</dbReference>
<organism evidence="5">
    <name type="scientific">Anisakis simplex</name>
    <name type="common">Herring worm</name>
    <dbReference type="NCBI Taxonomy" id="6269"/>
    <lineage>
        <taxon>Eukaryota</taxon>
        <taxon>Metazoa</taxon>
        <taxon>Ecdysozoa</taxon>
        <taxon>Nematoda</taxon>
        <taxon>Chromadorea</taxon>
        <taxon>Rhabditida</taxon>
        <taxon>Spirurina</taxon>
        <taxon>Ascaridomorpha</taxon>
        <taxon>Ascaridoidea</taxon>
        <taxon>Anisakidae</taxon>
        <taxon>Anisakis</taxon>
        <taxon>Anisakis simplex complex</taxon>
    </lineage>
</organism>
<evidence type="ECO:0000256" key="2">
    <source>
        <dbReference type="SAM" id="MobiDB-lite"/>
    </source>
</evidence>
<keyword evidence="4" id="KW-1185">Reference proteome</keyword>
<feature type="compositionally biased region" description="Basic and acidic residues" evidence="2">
    <location>
        <begin position="668"/>
        <end position="679"/>
    </location>
</feature>
<proteinExistence type="predicted"/>
<sequence>MRPYDDEILTKITSDLSCCSSLVVNMQKVKTNRGPLLDVYDQSIDCEPTLKCSQSHAIFHFKSDYPFQGHIEVVTKESDQRCREDYTANLARSVSFRLPLDGCFTLKQSANNRAIPSSNSLSDHFFLSVRRFSFFDAIRKLLESIFLELQVVLTNSTRVFAIECEKLRDIRLVAPKCVVDSDIMENVEYSINNGSDTALTATTRSQMFKFLHGRRYRISCRIEACEQSQHNCIIKTPPKCAITKEQIKEMNLSKKKALNKFTAPYDSYVLHDDKSSISSENHITIVSHWLTASSKRLENEMRNFSKDQMLRAIIAGNDDDDDYDESNTEYKMNNGEQERANESRYEQLFFASNTRFNPRLAFQTPTSSPLYHTDTSKKLDDKALDSQKARKVKDSTDAHSMFRNFSALSKSSSDDAIIDGGRLRPESTFLSINSTSAIHFNANETMTIEKPTNEKDHETSNVRIFRSDHDEQDNENAKLTTSPVFVMNAMRTTVIKRIEEEDVYRLNVTESVNDHDNGTSTSTEYRMTEVERSLNDENEIQNNDEPSGNSHRFNTISAVTAANYAAIAEENNFKEPIHHDGREEIDEQSHDIPRNVVKESELGMQDGSSVRVAETTTKIVALENNLQSSTGWVDAEPSLPKRIIVMRNEAVLDGDDDSEVVQEVRSWNEKHAIPTEESPKSMNKSSSEFGNEDNQSPLLLSTISADDDSATDIFDAASEYDDQQTLSNDNNKIVNGQSAESVQSEAKNDVIKLENDKLSSSTTTATIIPATTAMDDESKNLFHEDTGNFDDSKNENNIGVAAMVDAVQMKDSAAKGEGVWSLRLGDVGQQNFSTTFEMKSVADSHQFIQANEAADFSGIQRSVSISEEHLKIDKDNDAKLGTQASSEFESAEILEKRANQNVIITSHKSARELDGFHTQVWLFFI</sequence>
<dbReference type="WBParaSite" id="ASIM_0001414101-mRNA-1">
    <property type="protein sequence ID" value="ASIM_0001414101-mRNA-1"/>
    <property type="gene ID" value="ASIM_0001414101"/>
</dbReference>
<evidence type="ECO:0000256" key="1">
    <source>
        <dbReference type="ARBA" id="ARBA00022729"/>
    </source>
</evidence>
<feature type="region of interest" description="Disordered" evidence="2">
    <location>
        <begin position="668"/>
        <end position="695"/>
    </location>
</feature>
<reference evidence="5" key="1">
    <citation type="submission" date="2017-02" db="UniProtKB">
        <authorList>
            <consortium name="WormBaseParasite"/>
        </authorList>
    </citation>
    <scope>IDENTIFICATION</scope>
</reference>
<keyword evidence="1" id="KW-0732">Signal</keyword>
<protein>
    <submittedName>
        <fullName evidence="5">ZP domain-containing protein</fullName>
    </submittedName>
</protein>
<name>A0A0M3K019_ANISI</name>
<reference evidence="3 4" key="2">
    <citation type="submission" date="2018-11" db="EMBL/GenBank/DDBJ databases">
        <authorList>
            <consortium name="Pathogen Informatics"/>
        </authorList>
    </citation>
    <scope>NUCLEOTIDE SEQUENCE [LARGE SCALE GENOMIC DNA]</scope>
</reference>
<evidence type="ECO:0000313" key="4">
    <source>
        <dbReference type="Proteomes" id="UP000267096"/>
    </source>
</evidence>